<dbReference type="InterPro" id="IPR029044">
    <property type="entry name" value="Nucleotide-diphossugar_trans"/>
</dbReference>
<dbReference type="Pfam" id="PF04464">
    <property type="entry name" value="Glyphos_transf"/>
    <property type="match status" value="1"/>
</dbReference>
<protein>
    <recommendedName>
        <fullName evidence="1">Glycosyltransferase 2-like domain-containing protein</fullName>
    </recommendedName>
</protein>
<gene>
    <name evidence="2" type="ORF">GCM10025876_25740</name>
</gene>
<evidence type="ECO:0000313" key="3">
    <source>
        <dbReference type="Proteomes" id="UP001157125"/>
    </source>
</evidence>
<comment type="caution">
    <text evidence="2">The sequence shown here is derived from an EMBL/GenBank/DDBJ whole genome shotgun (WGS) entry which is preliminary data.</text>
</comment>
<evidence type="ECO:0000313" key="2">
    <source>
        <dbReference type="EMBL" id="GMA36370.1"/>
    </source>
</evidence>
<accession>A0ABQ6IEU1</accession>
<dbReference type="Pfam" id="PF00535">
    <property type="entry name" value="Glycos_transf_2"/>
    <property type="match status" value="1"/>
</dbReference>
<keyword evidence="3" id="KW-1185">Reference proteome</keyword>
<dbReference type="PANTHER" id="PTHR22916">
    <property type="entry name" value="GLYCOSYLTRANSFERASE"/>
    <property type="match status" value="1"/>
</dbReference>
<dbReference type="PANTHER" id="PTHR22916:SF3">
    <property type="entry name" value="UDP-GLCNAC:BETAGAL BETA-1,3-N-ACETYLGLUCOSAMINYLTRANSFERASE-LIKE PROTEIN 1"/>
    <property type="match status" value="1"/>
</dbReference>
<reference evidence="3" key="1">
    <citation type="journal article" date="2019" name="Int. J. Syst. Evol. Microbiol.">
        <title>The Global Catalogue of Microorganisms (GCM) 10K type strain sequencing project: providing services to taxonomists for standard genome sequencing and annotation.</title>
        <authorList>
            <consortium name="The Broad Institute Genomics Platform"/>
            <consortium name="The Broad Institute Genome Sequencing Center for Infectious Disease"/>
            <person name="Wu L."/>
            <person name="Ma J."/>
        </authorList>
    </citation>
    <scope>NUCLEOTIDE SEQUENCE [LARGE SCALE GENOMIC DNA]</scope>
    <source>
        <strain evidence="3">NBRC 112299</strain>
    </source>
</reference>
<dbReference type="Proteomes" id="UP001157125">
    <property type="component" value="Unassembled WGS sequence"/>
</dbReference>
<dbReference type="InterPro" id="IPR001173">
    <property type="entry name" value="Glyco_trans_2-like"/>
</dbReference>
<dbReference type="EMBL" id="BSUN01000001">
    <property type="protein sequence ID" value="GMA36370.1"/>
    <property type="molecule type" value="Genomic_DNA"/>
</dbReference>
<dbReference type="CDD" id="cd00761">
    <property type="entry name" value="Glyco_tranf_GTA_type"/>
    <property type="match status" value="1"/>
</dbReference>
<proteinExistence type="predicted"/>
<evidence type="ECO:0000259" key="1">
    <source>
        <dbReference type="Pfam" id="PF00535"/>
    </source>
</evidence>
<dbReference type="Gene3D" id="3.90.550.10">
    <property type="entry name" value="Spore Coat Polysaccharide Biosynthesis Protein SpsA, Chain A"/>
    <property type="match status" value="1"/>
</dbReference>
<dbReference type="Gene3D" id="3.40.50.11820">
    <property type="match status" value="1"/>
</dbReference>
<sequence>MTVVRPETNGGLGRARNLGLSHATGEYVLFLDGDDYLVPGALDVVREAADATRPDIVIFGYARLHPNGRADEGVKRAPLQVEGPYTAAEVPEVYEVLNVAWNKAYRREFLTATGLEFPVGYYEDIPWTYPALAQAQSIVGVDQPLYMYRQRGSGSILRSTDARHLEILDQFERLMATLDRLEVHGEARAQIFTCAFRNLATLLTTQQQRIPAEAREGFYRDVRAAVRAHAPAGWTPPSTGDKAKAMRTIWTSAYPVFRADLAAREAYRAGRTKPARAMDIAKRLARVGYHHRRAYDVLRRTTSVDKDLVIFEALWGLSPRLNCLAVAAEVERAHPGKRIMWLVKASEVPGVPEGVDYAVKGTHKYYRAWATAKFAFVDANPPEWWRKRDGQVLAQALPRHAAEVHGSRGTGQDPAVEGLASASLCAVGLRGGLQLVLGGGVEAQLPRALRDARGGLPP</sequence>
<dbReference type="SUPFAM" id="SSF53448">
    <property type="entry name" value="Nucleotide-diphospho-sugar transferases"/>
    <property type="match status" value="1"/>
</dbReference>
<dbReference type="InterPro" id="IPR007554">
    <property type="entry name" value="Glycerophosphate_synth"/>
</dbReference>
<feature type="domain" description="Glycosyltransferase 2-like" evidence="1">
    <location>
        <begin position="2"/>
        <end position="72"/>
    </location>
</feature>
<organism evidence="2 3">
    <name type="scientific">Demequina litorisediminis</name>
    <dbReference type="NCBI Taxonomy" id="1849022"/>
    <lineage>
        <taxon>Bacteria</taxon>
        <taxon>Bacillati</taxon>
        <taxon>Actinomycetota</taxon>
        <taxon>Actinomycetes</taxon>
        <taxon>Micrococcales</taxon>
        <taxon>Demequinaceae</taxon>
        <taxon>Demequina</taxon>
    </lineage>
</organism>
<name>A0ABQ6IEU1_9MICO</name>
<dbReference type="InterPro" id="IPR043149">
    <property type="entry name" value="TagF_N"/>
</dbReference>